<gene>
    <name evidence="2" type="ORF">GTPT_0995</name>
</gene>
<dbReference type="EMBL" id="JMPR01000018">
    <property type="protein sequence ID" value="KFD21056.1"/>
    <property type="molecule type" value="Genomic_DNA"/>
</dbReference>
<dbReference type="AlphaFoldDB" id="A0A085JKR0"/>
<dbReference type="eggNOG" id="COG3306">
    <property type="taxonomic scope" value="Bacteria"/>
</dbReference>
<dbReference type="InterPro" id="IPR002654">
    <property type="entry name" value="Glyco_trans_25"/>
</dbReference>
<feature type="domain" description="Glycosyl transferase family 25" evidence="1">
    <location>
        <begin position="2"/>
        <end position="170"/>
    </location>
</feature>
<keyword evidence="3" id="KW-1185">Reference proteome</keyword>
<evidence type="ECO:0000313" key="2">
    <source>
        <dbReference type="EMBL" id="KFD21056.1"/>
    </source>
</evidence>
<protein>
    <submittedName>
        <fullName evidence="2">Beta-1,4-galactosyltransferase</fullName>
    </submittedName>
</protein>
<dbReference type="OrthoDB" id="9816113at2"/>
<dbReference type="GO" id="GO:0016757">
    <property type="term" value="F:glycosyltransferase activity"/>
    <property type="evidence" value="ECO:0007669"/>
    <property type="project" value="UniProtKB-KW"/>
</dbReference>
<proteinExistence type="predicted"/>
<reference evidence="2 3" key="1">
    <citation type="submission" date="2014-05" db="EMBL/GenBank/DDBJ databases">
        <title>ATOL: Assembling a taxonomically balanced genome-scale reconstruction of the evolutionary history of the Enterobacteriaceae.</title>
        <authorList>
            <person name="Plunkett G.III."/>
            <person name="Neeno-Eckwall E.C."/>
            <person name="Glasner J.D."/>
            <person name="Perna N.T."/>
        </authorList>
    </citation>
    <scope>NUCLEOTIDE SEQUENCE [LARGE SCALE GENOMIC DNA]</scope>
    <source>
        <strain evidence="2 3">ATCC 33301</strain>
    </source>
</reference>
<comment type="caution">
    <text evidence="2">The sequence shown here is derived from an EMBL/GenBank/DDBJ whole genome shotgun (WGS) entry which is preliminary data.</text>
</comment>
<sequence length="233" mass="27035">MRVFIINLEKDSERRLSILQQCKDLNIEAEIIPAVDGRTLSHNELEKITHPSYVAGLTPSEIGCSLSHLKIYKKMANENIEKALILEDDALLKVDLVKIVEWYNNIENKSEEVILLSEVNKYFTKPIKKINEDYHLVDVAEAALTHCYLLNKKAAIKLLDFLTPVWLEADRWTFIREYSIVSLKAIVPPVGLQSTLSENSTIWYDQEQIEKRKGFEKSRSITLRKIKKKDHYH</sequence>
<dbReference type="Pfam" id="PF01755">
    <property type="entry name" value="Glyco_transf_25"/>
    <property type="match status" value="1"/>
</dbReference>
<organism evidence="2 3">
    <name type="scientific">Tatumella ptyseos ATCC 33301</name>
    <dbReference type="NCBI Taxonomy" id="1005995"/>
    <lineage>
        <taxon>Bacteria</taxon>
        <taxon>Pseudomonadati</taxon>
        <taxon>Pseudomonadota</taxon>
        <taxon>Gammaproteobacteria</taxon>
        <taxon>Enterobacterales</taxon>
        <taxon>Erwiniaceae</taxon>
        <taxon>Tatumella</taxon>
    </lineage>
</organism>
<dbReference type="CDD" id="cd06532">
    <property type="entry name" value="Glyco_transf_25"/>
    <property type="match status" value="1"/>
</dbReference>
<name>A0A085JKR0_9GAMM</name>
<accession>A0A085JKR0</accession>
<keyword evidence="2" id="KW-0328">Glycosyltransferase</keyword>
<dbReference type="RefSeq" id="WP_051845729.1">
    <property type="nucleotide sequence ID" value="NZ_JMPR01000018.1"/>
</dbReference>
<keyword evidence="2" id="KW-0808">Transferase</keyword>
<dbReference type="Proteomes" id="UP000028602">
    <property type="component" value="Unassembled WGS sequence"/>
</dbReference>
<evidence type="ECO:0000313" key="3">
    <source>
        <dbReference type="Proteomes" id="UP000028602"/>
    </source>
</evidence>
<evidence type="ECO:0000259" key="1">
    <source>
        <dbReference type="Pfam" id="PF01755"/>
    </source>
</evidence>